<proteinExistence type="predicted"/>
<dbReference type="HOGENOM" id="CLU_116579_0_0_2"/>
<dbReference type="KEGG" id="ave:Arcve_0627"/>
<accession>F2KQT6</accession>
<reference evidence="1 2" key="1">
    <citation type="submission" date="2011-03" db="EMBL/GenBank/DDBJ databases">
        <title>The complete genome of Archaeoglobus veneficus SNP6.</title>
        <authorList>
            <consortium name="US DOE Joint Genome Institute (JGI-PGF)"/>
            <person name="Lucas S."/>
            <person name="Copeland A."/>
            <person name="Lapidus A."/>
            <person name="Bruce D."/>
            <person name="Goodwin L."/>
            <person name="Pitluck S."/>
            <person name="Kyrpides N."/>
            <person name="Mavromatis K."/>
            <person name="Pagani I."/>
            <person name="Ivanova N."/>
            <person name="Mikhailova N."/>
            <person name="Lu M."/>
            <person name="Detter J.C."/>
            <person name="Tapia R."/>
            <person name="Han C."/>
            <person name="Land M."/>
            <person name="Hauser L."/>
            <person name="Markowitz V."/>
            <person name="Cheng J.-F."/>
            <person name="Hugenholtz P."/>
            <person name="Woyke T."/>
            <person name="Wu D."/>
            <person name="Spring S."/>
            <person name="Brambilla E."/>
            <person name="Klenk H.-P."/>
            <person name="Eisen J.A."/>
        </authorList>
    </citation>
    <scope>NUCLEOTIDE SEQUENCE [LARGE SCALE GENOMIC DNA]</scope>
    <source>
        <strain evidence="2">SNP6</strain>
    </source>
</reference>
<dbReference type="PANTHER" id="PTHR35866">
    <property type="entry name" value="PUTATIVE-RELATED"/>
    <property type="match status" value="1"/>
</dbReference>
<dbReference type="Pfam" id="PF03692">
    <property type="entry name" value="CxxCxxCC"/>
    <property type="match status" value="1"/>
</dbReference>
<dbReference type="PANTHER" id="PTHR35866:SF1">
    <property type="entry name" value="YKGJ FAMILY CYSTEINE CLUSTER PROTEIN"/>
    <property type="match status" value="1"/>
</dbReference>
<keyword evidence="2" id="KW-1185">Reference proteome</keyword>
<evidence type="ECO:0000313" key="1">
    <source>
        <dbReference type="EMBL" id="AEA46648.1"/>
    </source>
</evidence>
<evidence type="ECO:0000313" key="2">
    <source>
        <dbReference type="Proteomes" id="UP000008136"/>
    </source>
</evidence>
<dbReference type="Proteomes" id="UP000008136">
    <property type="component" value="Chromosome"/>
</dbReference>
<dbReference type="OrthoDB" id="36424at2157"/>
<dbReference type="EMBL" id="CP002588">
    <property type="protein sequence ID" value="AEA46648.1"/>
    <property type="molecule type" value="Genomic_DNA"/>
</dbReference>
<gene>
    <name evidence="1" type="ordered locus">Arcve_0627</name>
</gene>
<dbReference type="STRING" id="693661.Arcve_0627"/>
<dbReference type="eggNOG" id="arCOG02579">
    <property type="taxonomic scope" value="Archaea"/>
</dbReference>
<sequence>MYLSPLNLIPWKKIESWACVHCGKCCSSYDIPVTFEEEERLKKYGNVFKKAKIGLYLRKKKGKCVFWRKNRGCTIYAERPKACRSYPFYVRKEGEEDAYFDGFFIYIDAECRGINKGDPNSLLQWIKYAIEIKNS</sequence>
<name>F2KQT6_ARCVS</name>
<evidence type="ECO:0008006" key="3">
    <source>
        <dbReference type="Google" id="ProtNLM"/>
    </source>
</evidence>
<organism evidence="1 2">
    <name type="scientific">Archaeoglobus veneficus (strain DSM 11195 / SNP6)</name>
    <dbReference type="NCBI Taxonomy" id="693661"/>
    <lineage>
        <taxon>Archaea</taxon>
        <taxon>Methanobacteriati</taxon>
        <taxon>Methanobacteriota</taxon>
        <taxon>Archaeoglobi</taxon>
        <taxon>Archaeoglobales</taxon>
        <taxon>Archaeoglobaceae</taxon>
        <taxon>Archaeoglobus</taxon>
    </lineage>
</organism>
<dbReference type="RefSeq" id="WP_013683322.1">
    <property type="nucleotide sequence ID" value="NC_015320.1"/>
</dbReference>
<dbReference type="InterPro" id="IPR005358">
    <property type="entry name" value="Puta_zinc/iron-chelating_dom"/>
</dbReference>
<dbReference type="AlphaFoldDB" id="F2KQT6"/>
<protein>
    <recommendedName>
        <fullName evidence="3">YkgJ family cysteine cluster protein</fullName>
    </recommendedName>
</protein>
<dbReference type="GeneID" id="10393724"/>